<evidence type="ECO:0000313" key="11">
    <source>
        <dbReference type="EMBL" id="ERT69997.1"/>
    </source>
</evidence>
<evidence type="ECO:0000256" key="2">
    <source>
        <dbReference type="ARBA" id="ARBA00022448"/>
    </source>
</evidence>
<reference evidence="11 12" key="1">
    <citation type="submission" date="2013-08" db="EMBL/GenBank/DDBJ databases">
        <authorList>
            <person name="Weinstock G."/>
            <person name="Sodergren E."/>
            <person name="Wylie T."/>
            <person name="Fulton L."/>
            <person name="Fulton R."/>
            <person name="Fronick C."/>
            <person name="O'Laughlin M."/>
            <person name="Godfrey J."/>
            <person name="Miner T."/>
            <person name="Herter B."/>
            <person name="Appelbaum E."/>
            <person name="Cordes M."/>
            <person name="Lek S."/>
            <person name="Wollam A."/>
            <person name="Pepin K.H."/>
            <person name="Palsikar V.B."/>
            <person name="Mitreva M."/>
            <person name="Wilson R.K."/>
        </authorList>
    </citation>
    <scope>NUCLEOTIDE SEQUENCE [LARGE SCALE GENOMIC DNA]</scope>
    <source>
        <strain evidence="11 12">ATCC BAA-474</strain>
    </source>
</reference>
<keyword evidence="4" id="KW-0997">Cell inner membrane</keyword>
<evidence type="ECO:0000256" key="1">
    <source>
        <dbReference type="ARBA" id="ARBA00004429"/>
    </source>
</evidence>
<dbReference type="Pfam" id="PF04290">
    <property type="entry name" value="DctQ"/>
    <property type="match status" value="1"/>
</dbReference>
<keyword evidence="6 9" id="KW-1133">Transmembrane helix</keyword>
<keyword evidence="5 9" id="KW-0812">Transmembrane</keyword>
<dbReference type="Proteomes" id="UP000017081">
    <property type="component" value="Unassembled WGS sequence"/>
</dbReference>
<keyword evidence="7 9" id="KW-0472">Membrane</keyword>
<dbReference type="PANTHER" id="PTHR35011">
    <property type="entry name" value="2,3-DIKETO-L-GULONATE TRAP TRANSPORTER SMALL PERMEASE PROTEIN YIAM"/>
    <property type="match status" value="1"/>
</dbReference>
<sequence>MNIKRILNNLEEIIGAILFIMMFAILVAQIVFRQIFDSPLVWSEELAILLFTYVGMLGVSIGVKYRQHVFIDFLYNKFSGKGLKIANTFIQSVVFISLIAMIQIGYKLFLRKKIFQLIALKISAGWMYVALPLIATLMLIRFFQVLREDYKEGKFIISPKHVETESDEKVVSKEC</sequence>
<comment type="subcellular location">
    <subcellularLocation>
        <location evidence="1">Cell inner membrane</location>
        <topology evidence="1">Multi-pass membrane protein</topology>
    </subcellularLocation>
</comment>
<feature type="domain" description="Tripartite ATP-independent periplasmic transporters DctQ component" evidence="10">
    <location>
        <begin position="22"/>
        <end position="149"/>
    </location>
</feature>
<evidence type="ECO:0000256" key="6">
    <source>
        <dbReference type="ARBA" id="ARBA00022989"/>
    </source>
</evidence>
<evidence type="ECO:0000259" key="10">
    <source>
        <dbReference type="Pfam" id="PF04290"/>
    </source>
</evidence>
<protein>
    <recommendedName>
        <fullName evidence="10">Tripartite ATP-independent periplasmic transporters DctQ component domain-containing protein</fullName>
    </recommendedName>
</protein>
<dbReference type="GO" id="GO:0022857">
    <property type="term" value="F:transmembrane transporter activity"/>
    <property type="evidence" value="ECO:0007669"/>
    <property type="project" value="TreeGrafter"/>
</dbReference>
<feature type="transmembrane region" description="Helical" evidence="9">
    <location>
        <begin position="47"/>
        <end position="65"/>
    </location>
</feature>
<keyword evidence="2" id="KW-0813">Transport</keyword>
<comment type="similarity">
    <text evidence="8">Belongs to the TRAP transporter small permease family.</text>
</comment>
<keyword evidence="3" id="KW-1003">Cell membrane</keyword>
<evidence type="ECO:0000256" key="7">
    <source>
        <dbReference type="ARBA" id="ARBA00023136"/>
    </source>
</evidence>
<evidence type="ECO:0000256" key="8">
    <source>
        <dbReference type="ARBA" id="ARBA00038436"/>
    </source>
</evidence>
<evidence type="ECO:0000313" key="12">
    <source>
        <dbReference type="Proteomes" id="UP000017081"/>
    </source>
</evidence>
<dbReference type="GO" id="GO:0015740">
    <property type="term" value="P:C4-dicarboxylate transport"/>
    <property type="evidence" value="ECO:0007669"/>
    <property type="project" value="TreeGrafter"/>
</dbReference>
<dbReference type="GO" id="GO:0005886">
    <property type="term" value="C:plasma membrane"/>
    <property type="evidence" value="ECO:0007669"/>
    <property type="project" value="UniProtKB-SubCell"/>
</dbReference>
<comment type="caution">
    <text evidence="11">The sequence shown here is derived from an EMBL/GenBank/DDBJ whole genome shotgun (WGS) entry which is preliminary data.</text>
</comment>
<dbReference type="InterPro" id="IPR055348">
    <property type="entry name" value="DctQ"/>
</dbReference>
<dbReference type="HOGENOM" id="CLU_086356_9_2_0"/>
<dbReference type="InterPro" id="IPR007387">
    <property type="entry name" value="TRAP_DctQ"/>
</dbReference>
<organism evidence="11 12">
    <name type="scientific">Cetobacterium somerae ATCC BAA-474</name>
    <dbReference type="NCBI Taxonomy" id="1319815"/>
    <lineage>
        <taxon>Bacteria</taxon>
        <taxon>Fusobacteriati</taxon>
        <taxon>Fusobacteriota</taxon>
        <taxon>Fusobacteriia</taxon>
        <taxon>Fusobacteriales</taxon>
        <taxon>Fusobacteriaceae</taxon>
        <taxon>Cetobacterium</taxon>
    </lineage>
</organism>
<dbReference type="STRING" id="1319815.HMPREF0202_00084"/>
<feature type="transmembrane region" description="Helical" evidence="9">
    <location>
        <begin position="85"/>
        <end position="106"/>
    </location>
</feature>
<dbReference type="eggNOG" id="COG3090">
    <property type="taxonomic scope" value="Bacteria"/>
</dbReference>
<feature type="transmembrane region" description="Helical" evidence="9">
    <location>
        <begin position="12"/>
        <end position="35"/>
    </location>
</feature>
<gene>
    <name evidence="11" type="ORF">HMPREF0202_00084</name>
</gene>
<evidence type="ECO:0000256" key="4">
    <source>
        <dbReference type="ARBA" id="ARBA00022519"/>
    </source>
</evidence>
<accession>U7VE49</accession>
<dbReference type="EMBL" id="AXZF01000003">
    <property type="protein sequence ID" value="ERT69997.1"/>
    <property type="molecule type" value="Genomic_DNA"/>
</dbReference>
<dbReference type="AlphaFoldDB" id="U7VE49"/>
<evidence type="ECO:0000256" key="9">
    <source>
        <dbReference type="SAM" id="Phobius"/>
    </source>
</evidence>
<evidence type="ECO:0000256" key="5">
    <source>
        <dbReference type="ARBA" id="ARBA00022692"/>
    </source>
</evidence>
<evidence type="ECO:0000256" key="3">
    <source>
        <dbReference type="ARBA" id="ARBA00022475"/>
    </source>
</evidence>
<dbReference type="PANTHER" id="PTHR35011:SF5">
    <property type="entry name" value="SIALIC ACID TRAP TRANSPORTER SMALL PERMEASE PROTEIN SIAQ"/>
    <property type="match status" value="1"/>
</dbReference>
<proteinExistence type="inferred from homology"/>
<feature type="transmembrane region" description="Helical" evidence="9">
    <location>
        <begin position="126"/>
        <end position="146"/>
    </location>
</feature>
<name>U7VE49_9FUSO</name>
<keyword evidence="12" id="KW-1185">Reference proteome</keyword>